<dbReference type="GeneID" id="10323074"/>
<name>Q6J2P6_9CAUD</name>
<accession>Q6J2P6</accession>
<organism evidence="1 2">
    <name type="scientific">Acinetobacter phage 133</name>
    <dbReference type="NCBI Taxonomy" id="2919552"/>
    <lineage>
        <taxon>Viruses</taxon>
        <taxon>Duplodnaviria</taxon>
        <taxon>Heunggongvirae</taxon>
        <taxon>Uroviricota</taxon>
        <taxon>Caudoviricetes</taxon>
        <taxon>Pantevenvirales</taxon>
        <taxon>Straboviridae</taxon>
        <taxon>Tevenvirinae</taxon>
        <taxon>Centumtrigintavirus</taxon>
        <taxon>Centumtrigintavirus cv133</taxon>
        <taxon>Acinetobacter virus 133</taxon>
    </lineage>
</organism>
<dbReference type="RefSeq" id="YP_004300668.1">
    <property type="nucleotide sequence ID" value="NC_015250.1"/>
</dbReference>
<protein>
    <submittedName>
        <fullName evidence="1">Uncharacterized protein</fullName>
    </submittedName>
</protein>
<gene>
    <name evidence="1" type="ORF">Acj133p087</name>
</gene>
<proteinExistence type="predicted"/>
<dbReference type="KEGG" id="vg:10323074"/>
<dbReference type="EMBL" id="HM114315">
    <property type="protein sequence ID" value="AAT38487.1"/>
    <property type="molecule type" value="Genomic_DNA"/>
</dbReference>
<keyword evidence="2" id="KW-1185">Reference proteome</keyword>
<reference evidence="1 2" key="1">
    <citation type="journal article" date="2010" name="Virol. J.">
        <title>Genomes of the T4-related bacteriophages as windows on microbial genome evolution.</title>
        <authorList>
            <person name="Petrov V.M."/>
            <person name="Ratnayaka S."/>
            <person name="Nolan J.M."/>
            <person name="Miller E.S."/>
            <person name="Karam J.D."/>
        </authorList>
    </citation>
    <scope>NUCLEOTIDE SEQUENCE [LARGE SCALE GENOMIC DNA]</scope>
    <source>
        <strain evidence="1">Acj133</strain>
    </source>
</reference>
<evidence type="ECO:0000313" key="2">
    <source>
        <dbReference type="Proteomes" id="UP000000330"/>
    </source>
</evidence>
<dbReference type="Proteomes" id="UP000000330">
    <property type="component" value="Segment"/>
</dbReference>
<sequence length="93" mass="10317">MKLIQSATQPIVLDYGMVKITVQAGCPIKMDIHHADRLANKQVVANIESALHRYIGEPINDTTIFNLDLELKALTANLVYVDSVRPVDTSVEK</sequence>
<evidence type="ECO:0000313" key="1">
    <source>
        <dbReference type="EMBL" id="AAT38487.1"/>
    </source>
</evidence>